<proteinExistence type="predicted"/>
<name>A0A0S4XMC1_9BACT</name>
<reference evidence="2" key="1">
    <citation type="submission" date="2015-11" db="EMBL/GenBank/DDBJ databases">
        <authorList>
            <person name="Zhang Y."/>
            <person name="Guo Z."/>
        </authorList>
    </citation>
    <scope>NUCLEOTIDE SEQUENCE</scope>
    <source>
        <strain evidence="2">BN30871</strain>
    </source>
</reference>
<dbReference type="GO" id="GO:0016887">
    <property type="term" value="F:ATP hydrolysis activity"/>
    <property type="evidence" value="ECO:0007669"/>
    <property type="project" value="InterPro"/>
</dbReference>
<dbReference type="CDD" id="cd19481">
    <property type="entry name" value="RecA-like_protease"/>
    <property type="match status" value="1"/>
</dbReference>
<dbReference type="PANTHER" id="PTHR46411">
    <property type="entry name" value="FAMILY ATPASE, PUTATIVE-RELATED"/>
    <property type="match status" value="1"/>
</dbReference>
<gene>
    <name evidence="2" type="ORF">BN3087_340007</name>
</gene>
<dbReference type="PANTHER" id="PTHR46411:SF3">
    <property type="entry name" value="AAA+ ATPASE DOMAIN-CONTAINING PROTEIN"/>
    <property type="match status" value="1"/>
</dbReference>
<dbReference type="InterPro" id="IPR027417">
    <property type="entry name" value="P-loop_NTPase"/>
</dbReference>
<dbReference type="SMART" id="SM00382">
    <property type="entry name" value="AAA"/>
    <property type="match status" value="1"/>
</dbReference>
<dbReference type="InterPro" id="IPR003593">
    <property type="entry name" value="AAA+_ATPase"/>
</dbReference>
<protein>
    <submittedName>
        <fullName evidence="2">ATPase, AAA family</fullName>
    </submittedName>
</protein>
<accession>A0A0S4XMC1</accession>
<dbReference type="SUPFAM" id="SSF52540">
    <property type="entry name" value="P-loop containing nucleoside triphosphate hydrolases"/>
    <property type="match status" value="1"/>
</dbReference>
<organism evidence="2">
    <name type="scientific">Sulfurovum sp. enrichment culture clone C5</name>
    <dbReference type="NCBI Taxonomy" id="497650"/>
    <lineage>
        <taxon>Bacteria</taxon>
        <taxon>Pseudomonadati</taxon>
        <taxon>Campylobacterota</taxon>
        <taxon>Epsilonproteobacteria</taxon>
        <taxon>Campylobacterales</taxon>
        <taxon>Sulfurovaceae</taxon>
        <taxon>Sulfurovum</taxon>
        <taxon>environmental samples</taxon>
    </lineage>
</organism>
<feature type="domain" description="AAA+ ATPase" evidence="1">
    <location>
        <begin position="355"/>
        <end position="494"/>
    </location>
</feature>
<dbReference type="Gene3D" id="3.40.50.300">
    <property type="entry name" value="P-loop containing nucleotide triphosphate hydrolases"/>
    <property type="match status" value="1"/>
</dbReference>
<dbReference type="EMBL" id="FAXN01000034">
    <property type="protein sequence ID" value="CUV65439.1"/>
    <property type="molecule type" value="Genomic_DNA"/>
</dbReference>
<evidence type="ECO:0000259" key="1">
    <source>
        <dbReference type="SMART" id="SM00382"/>
    </source>
</evidence>
<dbReference type="GO" id="GO:0005524">
    <property type="term" value="F:ATP binding"/>
    <property type="evidence" value="ECO:0007669"/>
    <property type="project" value="InterPro"/>
</dbReference>
<sequence>MKHFIDFLNAKNIEKSPLFEHLKCTKDEAVLIQYLCRRYAKGIEEVGVIELITECFETNGYEHINYLEYIKNILNLGWAVQSSFGQIKTHESSQIELLNTSIAPSMSLLRLIEEGSLEISMPEIKPYTDHLEYLQDQFDMVTLMHSVTSSKLNFGDSSLSIGRLKNRLSLLNKRIEERLKVTNEPIVVEEFFEQKGLDDREKKIFLALLKEEYSAGDGQFREMNSLIELISFDDYDKIKNRALLEDGSKLISDEIIDYDEILNMFGGITRSFFINEDVLQHIIHPNKKKKVTKLKFDMLVKEQDIFEYLEPTTSLDDVVLHNKTKQTLDTIIKQMDKDVFAKLKAWGIKDKRKGIDAKIIFYGHAGTGKTMTAVSLAKTLKKPILSFDCSKILSMYVGESEKNVRRIFDDFKSLSQKAKVEPILLLNEADQFLSSRVEGTGSSADKMHNQMQNIFLEQIEKFEGIIIATTNLLGNIDRAFSRRFDYKIEFKKPTRNQRLQLWQMMLPENADYEDDFDINALSAYELTGAQIHLIIKSTAYKVAVRDESLFAMNDFREEIEKESGTSFDNDGKSMGFKV</sequence>
<dbReference type="AlphaFoldDB" id="A0A0S4XMC1"/>
<dbReference type="InterPro" id="IPR003959">
    <property type="entry name" value="ATPase_AAA_core"/>
</dbReference>
<dbReference type="Pfam" id="PF00004">
    <property type="entry name" value="AAA"/>
    <property type="match status" value="1"/>
</dbReference>
<evidence type="ECO:0000313" key="2">
    <source>
        <dbReference type="EMBL" id="CUV65439.1"/>
    </source>
</evidence>